<protein>
    <submittedName>
        <fullName evidence="2">Uncharacterized protein</fullName>
    </submittedName>
</protein>
<dbReference type="Gene3D" id="1.10.150.130">
    <property type="match status" value="1"/>
</dbReference>
<proteinExistence type="predicted"/>
<evidence type="ECO:0000313" key="2">
    <source>
        <dbReference type="EMBL" id="KIK82035.1"/>
    </source>
</evidence>
<dbReference type="STRING" id="930991.A0A0D0DR54"/>
<sequence length="119" mass="12972">LSPSNVRCIYDVITHTWADSIKETHRSGLLTFHIFCDAKNIPKTECAPAIPSIISAFISTLAGSYSGSAVSNYVSAIRAWHTIHGLDWTLNNSETDAILKAASSLPPPQLKRTPCEPYT</sequence>
<gene>
    <name evidence="2" type="ORF">PAXRUDRAFT_39269</name>
</gene>
<feature type="non-terminal residue" evidence="2">
    <location>
        <position position="119"/>
    </location>
</feature>
<organism evidence="2 3">
    <name type="scientific">Paxillus rubicundulus Ve08.2h10</name>
    <dbReference type="NCBI Taxonomy" id="930991"/>
    <lineage>
        <taxon>Eukaryota</taxon>
        <taxon>Fungi</taxon>
        <taxon>Dikarya</taxon>
        <taxon>Basidiomycota</taxon>
        <taxon>Agaricomycotina</taxon>
        <taxon>Agaricomycetes</taxon>
        <taxon>Agaricomycetidae</taxon>
        <taxon>Boletales</taxon>
        <taxon>Paxilineae</taxon>
        <taxon>Paxillaceae</taxon>
        <taxon>Paxillus</taxon>
    </lineage>
</organism>
<name>A0A0D0DR54_9AGAM</name>
<accession>A0A0D0DR54</accession>
<dbReference type="HOGENOM" id="CLU_003292_7_3_1"/>
<dbReference type="InterPro" id="IPR010998">
    <property type="entry name" value="Integrase_recombinase_N"/>
</dbReference>
<evidence type="ECO:0000256" key="1">
    <source>
        <dbReference type="ARBA" id="ARBA00023125"/>
    </source>
</evidence>
<dbReference type="Proteomes" id="UP000054538">
    <property type="component" value="Unassembled WGS sequence"/>
</dbReference>
<evidence type="ECO:0000313" key="3">
    <source>
        <dbReference type="Proteomes" id="UP000054538"/>
    </source>
</evidence>
<dbReference type="AlphaFoldDB" id="A0A0D0DR54"/>
<reference evidence="2 3" key="1">
    <citation type="submission" date="2014-04" db="EMBL/GenBank/DDBJ databases">
        <authorList>
            <consortium name="DOE Joint Genome Institute"/>
            <person name="Kuo A."/>
            <person name="Kohler A."/>
            <person name="Jargeat P."/>
            <person name="Nagy L.G."/>
            <person name="Floudas D."/>
            <person name="Copeland A."/>
            <person name="Barry K.W."/>
            <person name="Cichocki N."/>
            <person name="Veneault-Fourrey C."/>
            <person name="LaButti K."/>
            <person name="Lindquist E.A."/>
            <person name="Lipzen A."/>
            <person name="Lundell T."/>
            <person name="Morin E."/>
            <person name="Murat C."/>
            <person name="Sun H."/>
            <person name="Tunlid A."/>
            <person name="Henrissat B."/>
            <person name="Grigoriev I.V."/>
            <person name="Hibbett D.S."/>
            <person name="Martin F."/>
            <person name="Nordberg H.P."/>
            <person name="Cantor M.N."/>
            <person name="Hua S.X."/>
        </authorList>
    </citation>
    <scope>NUCLEOTIDE SEQUENCE [LARGE SCALE GENOMIC DNA]</scope>
    <source>
        <strain evidence="2 3">Ve08.2h10</strain>
    </source>
</reference>
<feature type="non-terminal residue" evidence="2">
    <location>
        <position position="1"/>
    </location>
</feature>
<dbReference type="InParanoid" id="A0A0D0DR54"/>
<dbReference type="SUPFAM" id="SSF47823">
    <property type="entry name" value="lambda integrase-like, N-terminal domain"/>
    <property type="match status" value="1"/>
</dbReference>
<keyword evidence="1" id="KW-0238">DNA-binding</keyword>
<dbReference type="OrthoDB" id="2664079at2759"/>
<dbReference type="GO" id="GO:0003677">
    <property type="term" value="F:DNA binding"/>
    <property type="evidence" value="ECO:0007669"/>
    <property type="project" value="UniProtKB-KW"/>
</dbReference>
<keyword evidence="3" id="KW-1185">Reference proteome</keyword>
<dbReference type="EMBL" id="KN825689">
    <property type="protein sequence ID" value="KIK82035.1"/>
    <property type="molecule type" value="Genomic_DNA"/>
</dbReference>
<reference evidence="3" key="2">
    <citation type="submission" date="2015-01" db="EMBL/GenBank/DDBJ databases">
        <title>Evolutionary Origins and Diversification of the Mycorrhizal Mutualists.</title>
        <authorList>
            <consortium name="DOE Joint Genome Institute"/>
            <consortium name="Mycorrhizal Genomics Consortium"/>
            <person name="Kohler A."/>
            <person name="Kuo A."/>
            <person name="Nagy L.G."/>
            <person name="Floudas D."/>
            <person name="Copeland A."/>
            <person name="Barry K.W."/>
            <person name="Cichocki N."/>
            <person name="Veneault-Fourrey C."/>
            <person name="LaButti K."/>
            <person name="Lindquist E.A."/>
            <person name="Lipzen A."/>
            <person name="Lundell T."/>
            <person name="Morin E."/>
            <person name="Murat C."/>
            <person name="Riley R."/>
            <person name="Ohm R."/>
            <person name="Sun H."/>
            <person name="Tunlid A."/>
            <person name="Henrissat B."/>
            <person name="Grigoriev I.V."/>
            <person name="Hibbett D.S."/>
            <person name="Martin F."/>
        </authorList>
    </citation>
    <scope>NUCLEOTIDE SEQUENCE [LARGE SCALE GENOMIC DNA]</scope>
    <source>
        <strain evidence="3">Ve08.2h10</strain>
    </source>
</reference>